<evidence type="ECO:0008006" key="3">
    <source>
        <dbReference type="Google" id="ProtNLM"/>
    </source>
</evidence>
<reference evidence="1 2" key="1">
    <citation type="journal article" date="2023" name="J. Hered.">
        <title>Chromosome-level genome of the wood stork (Mycteria americana) provides insight into avian chromosome evolution.</title>
        <authorList>
            <person name="Flamio R. Jr."/>
            <person name="Ramstad K.M."/>
        </authorList>
    </citation>
    <scope>NUCLEOTIDE SEQUENCE [LARGE SCALE GENOMIC DNA]</scope>
    <source>
        <strain evidence="1">JAX WOST 10</strain>
    </source>
</reference>
<organism evidence="1 2">
    <name type="scientific">Mycteria americana</name>
    <name type="common">Wood stork</name>
    <dbReference type="NCBI Taxonomy" id="33587"/>
    <lineage>
        <taxon>Eukaryota</taxon>
        <taxon>Metazoa</taxon>
        <taxon>Chordata</taxon>
        <taxon>Craniata</taxon>
        <taxon>Vertebrata</taxon>
        <taxon>Euteleostomi</taxon>
        <taxon>Archelosauria</taxon>
        <taxon>Archosauria</taxon>
        <taxon>Dinosauria</taxon>
        <taxon>Saurischia</taxon>
        <taxon>Theropoda</taxon>
        <taxon>Coelurosauria</taxon>
        <taxon>Aves</taxon>
        <taxon>Neognathae</taxon>
        <taxon>Neoaves</taxon>
        <taxon>Aequornithes</taxon>
        <taxon>Ciconiiformes</taxon>
        <taxon>Ciconiidae</taxon>
        <taxon>Mycteria</taxon>
    </lineage>
</organism>
<protein>
    <recommendedName>
        <fullName evidence="3">Rna-directed dna polymerase from mobile element jockey-like</fullName>
    </recommendedName>
</protein>
<name>A0AAN7MYY3_MYCAM</name>
<proteinExistence type="predicted"/>
<accession>A0AAN7MYY3</accession>
<keyword evidence="2" id="KW-1185">Reference proteome</keyword>
<sequence>MRRNVWSKECLPQVEEDQERLISPEDCAAIQRDLDRLEKWANRNLMKFNKGKCEFWAPQYKRDMDILERVQQRATRMMKGLEHLSYEERLRELALLSLEMRRLKR</sequence>
<dbReference type="AlphaFoldDB" id="A0AAN7MYY3"/>
<evidence type="ECO:0000313" key="2">
    <source>
        <dbReference type="Proteomes" id="UP001333110"/>
    </source>
</evidence>
<comment type="caution">
    <text evidence="1">The sequence shown here is derived from an EMBL/GenBank/DDBJ whole genome shotgun (WGS) entry which is preliminary data.</text>
</comment>
<dbReference type="Proteomes" id="UP001333110">
    <property type="component" value="Unassembled WGS sequence"/>
</dbReference>
<gene>
    <name evidence="1" type="ORF">QYF61_014998</name>
</gene>
<dbReference type="EMBL" id="JAUNZN010000009">
    <property type="protein sequence ID" value="KAK4816314.1"/>
    <property type="molecule type" value="Genomic_DNA"/>
</dbReference>
<evidence type="ECO:0000313" key="1">
    <source>
        <dbReference type="EMBL" id="KAK4816314.1"/>
    </source>
</evidence>